<dbReference type="RefSeq" id="XP_056070308.1">
    <property type="nucleotide sequence ID" value="XM_056216061.1"/>
</dbReference>
<dbReference type="EMBL" id="JAPEUX010000005">
    <property type="protein sequence ID" value="KAJ4351952.1"/>
    <property type="molecule type" value="Genomic_DNA"/>
</dbReference>
<dbReference type="Proteomes" id="UP001140513">
    <property type="component" value="Unassembled WGS sequence"/>
</dbReference>
<protein>
    <recommendedName>
        <fullName evidence="4">Chromodomain-helicase-DNA-binding protein 1-like C-terminal domain-containing protein</fullName>
    </recommendedName>
</protein>
<feature type="compositionally biased region" description="Acidic residues" evidence="1">
    <location>
        <begin position="189"/>
        <end position="204"/>
    </location>
</feature>
<keyword evidence="3" id="KW-1185">Reference proteome</keyword>
<evidence type="ECO:0000256" key="1">
    <source>
        <dbReference type="SAM" id="MobiDB-lite"/>
    </source>
</evidence>
<organism evidence="2 3">
    <name type="scientific">Didymosphaeria variabile</name>
    <dbReference type="NCBI Taxonomy" id="1932322"/>
    <lineage>
        <taxon>Eukaryota</taxon>
        <taxon>Fungi</taxon>
        <taxon>Dikarya</taxon>
        <taxon>Ascomycota</taxon>
        <taxon>Pezizomycotina</taxon>
        <taxon>Dothideomycetes</taxon>
        <taxon>Pleosporomycetidae</taxon>
        <taxon>Pleosporales</taxon>
        <taxon>Massarineae</taxon>
        <taxon>Didymosphaeriaceae</taxon>
        <taxon>Didymosphaeria</taxon>
    </lineage>
</organism>
<name>A0A9W8XJ94_9PLEO</name>
<evidence type="ECO:0000313" key="3">
    <source>
        <dbReference type="Proteomes" id="UP001140513"/>
    </source>
</evidence>
<dbReference type="OrthoDB" id="3801079at2759"/>
<feature type="region of interest" description="Disordered" evidence="1">
    <location>
        <begin position="122"/>
        <end position="204"/>
    </location>
</feature>
<proteinExistence type="predicted"/>
<dbReference type="AlphaFoldDB" id="A0A9W8XJ94"/>
<dbReference type="GeneID" id="80910827"/>
<gene>
    <name evidence="2" type="ORF">N0V89_007297</name>
</gene>
<reference evidence="2" key="1">
    <citation type="submission" date="2022-10" db="EMBL/GenBank/DDBJ databases">
        <title>Tapping the CABI collections for fungal endophytes: first genome assemblies for Collariella, Neodidymelliopsis, Ascochyta clinopodiicola, Didymella pomorum, Didymosphaeria variabile, Neocosmospora piperis and Neocucurbitaria cava.</title>
        <authorList>
            <person name="Hill R."/>
        </authorList>
    </citation>
    <scope>NUCLEOTIDE SEQUENCE</scope>
    <source>
        <strain evidence="2">IMI 356815</strain>
    </source>
</reference>
<feature type="compositionally biased region" description="Polar residues" evidence="1">
    <location>
        <begin position="155"/>
        <end position="187"/>
    </location>
</feature>
<accession>A0A9W8XJ94</accession>
<sequence length="204" mass="22761">MTSINAPIYPVPDPVAEAFLEPVKVQLKKLRLSTASAAPPANMSAHFRVKSHLQLVRERLEPVGSFIVKEAKGDAGLEMRVCHHIAKQHWPLPTPPGEATHLRIHEMYRNTLYKRAQLALRPPLAVQHEPRTSTPPPPLESHDEEGSPDEMPALETSTSFGKSVKTKISNISRRVTSTFHKSSPSATQEEQDDNEEVEEEDEVD</sequence>
<evidence type="ECO:0008006" key="4">
    <source>
        <dbReference type="Google" id="ProtNLM"/>
    </source>
</evidence>
<comment type="caution">
    <text evidence="2">The sequence shown here is derived from an EMBL/GenBank/DDBJ whole genome shotgun (WGS) entry which is preliminary data.</text>
</comment>
<evidence type="ECO:0000313" key="2">
    <source>
        <dbReference type="EMBL" id="KAJ4351952.1"/>
    </source>
</evidence>